<name>A0A5P8W7Q5_9NOSO</name>
<organism evidence="1 2">
    <name type="scientific">Nostoc sphaeroides CCNUC1</name>
    <dbReference type="NCBI Taxonomy" id="2653204"/>
    <lineage>
        <taxon>Bacteria</taxon>
        <taxon>Bacillati</taxon>
        <taxon>Cyanobacteriota</taxon>
        <taxon>Cyanophyceae</taxon>
        <taxon>Nostocales</taxon>
        <taxon>Nostocaceae</taxon>
        <taxon>Nostoc</taxon>
    </lineage>
</organism>
<gene>
    <name evidence="1" type="ORF">GXM_06252</name>
</gene>
<dbReference type="KEGG" id="nsh:GXM_06252"/>
<keyword evidence="2" id="KW-1185">Reference proteome</keyword>
<protein>
    <submittedName>
        <fullName evidence="1">Uncharacterized protein</fullName>
    </submittedName>
</protein>
<dbReference type="Proteomes" id="UP000326678">
    <property type="component" value="Chromosome Gxm1"/>
</dbReference>
<evidence type="ECO:0000313" key="1">
    <source>
        <dbReference type="EMBL" id="QFS48758.1"/>
    </source>
</evidence>
<reference evidence="1 2" key="1">
    <citation type="submission" date="2019-10" db="EMBL/GenBank/DDBJ databases">
        <title>Genomic and transcriptomic insights into the perfect genentic adaptation of a filamentous nitrogen-fixing cyanobacterium to rice fields.</title>
        <authorList>
            <person name="Chen Z."/>
        </authorList>
    </citation>
    <scope>NUCLEOTIDE SEQUENCE [LARGE SCALE GENOMIC DNA]</scope>
    <source>
        <strain evidence="1">CCNUC1</strain>
    </source>
</reference>
<accession>A0A5P8W7Q5</accession>
<dbReference type="AlphaFoldDB" id="A0A5P8W7Q5"/>
<evidence type="ECO:0000313" key="2">
    <source>
        <dbReference type="Proteomes" id="UP000326678"/>
    </source>
</evidence>
<dbReference type="EMBL" id="CP045226">
    <property type="protein sequence ID" value="QFS48758.1"/>
    <property type="molecule type" value="Genomic_DNA"/>
</dbReference>
<sequence>MKLFVCINNLQNLDALTLLQRLIITNYLGNECIFPVIKIVIARRDIF</sequence>
<proteinExistence type="predicted"/>